<evidence type="ECO:0000313" key="2">
    <source>
        <dbReference type="EMBL" id="SVC96905.1"/>
    </source>
</evidence>
<accession>A0A382RIB8</accession>
<dbReference type="EMBL" id="UINC01121616">
    <property type="protein sequence ID" value="SVC96905.1"/>
    <property type="molecule type" value="Genomic_DNA"/>
</dbReference>
<feature type="transmembrane region" description="Helical" evidence="1">
    <location>
        <begin position="7"/>
        <end position="26"/>
    </location>
</feature>
<evidence type="ECO:0000256" key="1">
    <source>
        <dbReference type="SAM" id="Phobius"/>
    </source>
</evidence>
<proteinExistence type="predicted"/>
<keyword evidence="1" id="KW-0812">Transmembrane</keyword>
<feature type="non-terminal residue" evidence="2">
    <location>
        <position position="42"/>
    </location>
</feature>
<organism evidence="2">
    <name type="scientific">marine metagenome</name>
    <dbReference type="NCBI Taxonomy" id="408172"/>
    <lineage>
        <taxon>unclassified sequences</taxon>
        <taxon>metagenomes</taxon>
        <taxon>ecological metagenomes</taxon>
    </lineage>
</organism>
<name>A0A382RIB8_9ZZZZ</name>
<reference evidence="2" key="1">
    <citation type="submission" date="2018-05" db="EMBL/GenBank/DDBJ databases">
        <authorList>
            <person name="Lanie J.A."/>
            <person name="Ng W.-L."/>
            <person name="Kazmierczak K.M."/>
            <person name="Andrzejewski T.M."/>
            <person name="Davidsen T.M."/>
            <person name="Wayne K.J."/>
            <person name="Tettelin H."/>
            <person name="Glass J.I."/>
            <person name="Rusch D."/>
            <person name="Podicherti R."/>
            <person name="Tsui H.-C.T."/>
            <person name="Winkler M.E."/>
        </authorList>
    </citation>
    <scope>NUCLEOTIDE SEQUENCE</scope>
</reference>
<keyword evidence="1" id="KW-0472">Membrane</keyword>
<sequence>MKQIYPLSLAFLFGSVGGMLFLWLGLPAPWLSGSMVGVTIAV</sequence>
<keyword evidence="1" id="KW-1133">Transmembrane helix</keyword>
<protein>
    <submittedName>
        <fullName evidence="2">Uncharacterized protein</fullName>
    </submittedName>
</protein>
<gene>
    <name evidence="2" type="ORF">METZ01_LOCUS349759</name>
</gene>
<dbReference type="AlphaFoldDB" id="A0A382RIB8"/>